<dbReference type="Gene3D" id="3.30.565.10">
    <property type="entry name" value="Histidine kinase-like ATPase, C-terminal domain"/>
    <property type="match status" value="1"/>
</dbReference>
<evidence type="ECO:0000259" key="10">
    <source>
        <dbReference type="SMART" id="SM00387"/>
    </source>
</evidence>
<dbReference type="InterPro" id="IPR036390">
    <property type="entry name" value="WH_DNA-bd_sf"/>
</dbReference>
<feature type="domain" description="HTH arsR-type" evidence="11">
    <location>
        <begin position="94"/>
        <end position="173"/>
    </location>
</feature>
<keyword evidence="7" id="KW-0238">DNA-binding</keyword>
<dbReference type="RefSeq" id="WP_063478293.1">
    <property type="nucleotide sequence ID" value="NZ_CP147845.1"/>
</dbReference>
<evidence type="ECO:0000256" key="8">
    <source>
        <dbReference type="ARBA" id="ARBA00023235"/>
    </source>
</evidence>
<dbReference type="InterPro" id="IPR011991">
    <property type="entry name" value="ArsR-like_HTH"/>
</dbReference>
<feature type="domain" description="Histidine kinase/HSP90-like ATPase" evidence="10">
    <location>
        <begin position="197"/>
        <end position="339"/>
    </location>
</feature>
<dbReference type="InterPro" id="IPR036388">
    <property type="entry name" value="WH-like_DNA-bd_sf"/>
</dbReference>
<dbReference type="GO" id="GO:0003918">
    <property type="term" value="F:DNA topoisomerase type II (double strand cut, ATP-hydrolyzing) activity"/>
    <property type="evidence" value="ECO:0007669"/>
    <property type="project" value="UniProtKB-EC"/>
</dbReference>
<feature type="region of interest" description="Disordered" evidence="9">
    <location>
        <begin position="33"/>
        <end position="57"/>
    </location>
</feature>
<evidence type="ECO:0000256" key="5">
    <source>
        <dbReference type="ARBA" id="ARBA00022840"/>
    </source>
</evidence>
<dbReference type="GeneID" id="97558271"/>
<reference evidence="12" key="1">
    <citation type="journal article" date="2016" name="Genome Announc.">
        <title>Draft genomes of two strains of Paenibacillus glucanolyticus with capability to degrade lignocellulose.</title>
        <authorList>
            <person name="Mathews S.L."/>
            <person name="Pawlak J."/>
            <person name="Grunden A.M."/>
        </authorList>
    </citation>
    <scope>NUCLEOTIDE SEQUENCE [LARGE SCALE GENOMIC DNA]</scope>
    <source>
        <strain evidence="12">SLM1</strain>
    </source>
</reference>
<dbReference type="STRING" id="59843.A3958_10655"/>
<dbReference type="Gene3D" id="1.10.10.10">
    <property type="entry name" value="Winged helix-like DNA-binding domain superfamily/Winged helix DNA-binding domain"/>
    <property type="match status" value="1"/>
</dbReference>
<feature type="compositionally biased region" description="Polar residues" evidence="9">
    <location>
        <begin position="34"/>
        <end position="50"/>
    </location>
</feature>
<dbReference type="SUPFAM" id="SSF46785">
    <property type="entry name" value="Winged helix' DNA-binding domain"/>
    <property type="match status" value="1"/>
</dbReference>
<dbReference type="PRINTS" id="PR00418">
    <property type="entry name" value="TPI2FAMILY"/>
</dbReference>
<comment type="caution">
    <text evidence="12">The sequence shown here is derived from an EMBL/GenBank/DDBJ whole genome shotgun (WGS) entry which is preliminary data.</text>
</comment>
<keyword evidence="6" id="KW-0799">Topoisomerase</keyword>
<protein>
    <recommendedName>
        <fullName evidence="3">DNA topoisomerase (ATP-hydrolyzing)</fullName>
        <ecNumber evidence="3">5.6.2.2</ecNumber>
    </recommendedName>
</protein>
<organism evidence="12 13">
    <name type="scientific">Paenibacillus glucanolyticus</name>
    <dbReference type="NCBI Taxonomy" id="59843"/>
    <lineage>
        <taxon>Bacteria</taxon>
        <taxon>Bacillati</taxon>
        <taxon>Bacillota</taxon>
        <taxon>Bacilli</taxon>
        <taxon>Bacillales</taxon>
        <taxon>Paenibacillaceae</taxon>
        <taxon>Paenibacillus</taxon>
    </lineage>
</organism>
<dbReference type="AlphaFoldDB" id="A0A163J7M2"/>
<dbReference type="PANTHER" id="PTHR45866:SF1">
    <property type="entry name" value="DNA GYRASE SUBUNIT B, MITOCHONDRIAL"/>
    <property type="match status" value="1"/>
</dbReference>
<keyword evidence="8" id="KW-0413">Isomerase</keyword>
<dbReference type="SUPFAM" id="SSF55874">
    <property type="entry name" value="ATPase domain of HSP90 chaperone/DNA topoisomerase II/histidine kinase"/>
    <property type="match status" value="1"/>
</dbReference>
<dbReference type="PANTHER" id="PTHR45866">
    <property type="entry name" value="DNA GYRASE/TOPOISOMERASE SUBUNIT B"/>
    <property type="match status" value="1"/>
</dbReference>
<gene>
    <name evidence="12" type="ORF">AWU65_11075</name>
</gene>
<evidence type="ECO:0000256" key="7">
    <source>
        <dbReference type="ARBA" id="ARBA00023125"/>
    </source>
</evidence>
<keyword evidence="13" id="KW-1185">Reference proteome</keyword>
<dbReference type="InterPro" id="IPR036890">
    <property type="entry name" value="HATPase_C_sf"/>
</dbReference>
<comment type="similarity">
    <text evidence="2">Belongs to the type II topoisomerase GyrB family.</text>
</comment>
<comment type="catalytic activity">
    <reaction evidence="1">
        <text>ATP-dependent breakage, passage and rejoining of double-stranded DNA.</text>
        <dbReference type="EC" id="5.6.2.2"/>
    </reaction>
</comment>
<dbReference type="GO" id="GO:0003700">
    <property type="term" value="F:DNA-binding transcription factor activity"/>
    <property type="evidence" value="ECO:0007669"/>
    <property type="project" value="InterPro"/>
</dbReference>
<dbReference type="Pfam" id="PF24038">
    <property type="entry name" value="DUF7347"/>
    <property type="match status" value="1"/>
</dbReference>
<dbReference type="OrthoDB" id="4479164at2"/>
<dbReference type="EMBL" id="LWMH01000001">
    <property type="protein sequence ID" value="KZS46419.1"/>
    <property type="molecule type" value="Genomic_DNA"/>
</dbReference>
<evidence type="ECO:0000256" key="1">
    <source>
        <dbReference type="ARBA" id="ARBA00000185"/>
    </source>
</evidence>
<dbReference type="InterPro" id="IPR055771">
    <property type="entry name" value="DUF7347"/>
</dbReference>
<evidence type="ECO:0000256" key="9">
    <source>
        <dbReference type="SAM" id="MobiDB-lite"/>
    </source>
</evidence>
<evidence type="ECO:0000313" key="13">
    <source>
        <dbReference type="Proteomes" id="UP000076796"/>
    </source>
</evidence>
<dbReference type="SMART" id="SM00418">
    <property type="entry name" value="HTH_ARSR"/>
    <property type="match status" value="1"/>
</dbReference>
<dbReference type="CDD" id="cd00090">
    <property type="entry name" value="HTH_ARSR"/>
    <property type="match status" value="1"/>
</dbReference>
<dbReference type="InterPro" id="IPR003594">
    <property type="entry name" value="HATPase_dom"/>
</dbReference>
<dbReference type="InterPro" id="IPR001845">
    <property type="entry name" value="HTH_ArsR_DNA-bd_dom"/>
</dbReference>
<evidence type="ECO:0000259" key="11">
    <source>
        <dbReference type="SMART" id="SM00418"/>
    </source>
</evidence>
<keyword evidence="5" id="KW-0067">ATP-binding</keyword>
<dbReference type="SMART" id="SM00387">
    <property type="entry name" value="HATPase_c"/>
    <property type="match status" value="1"/>
</dbReference>
<evidence type="ECO:0000256" key="2">
    <source>
        <dbReference type="ARBA" id="ARBA00010708"/>
    </source>
</evidence>
<name>A0A163J7M2_9BACL</name>
<dbReference type="Pfam" id="PF02518">
    <property type="entry name" value="HATPase_c"/>
    <property type="match status" value="1"/>
</dbReference>
<accession>A0A163J7M2</accession>
<evidence type="ECO:0000313" key="12">
    <source>
        <dbReference type="EMBL" id="KZS46419.1"/>
    </source>
</evidence>
<keyword evidence="4" id="KW-0547">Nucleotide-binding</keyword>
<evidence type="ECO:0000256" key="6">
    <source>
        <dbReference type="ARBA" id="ARBA00023029"/>
    </source>
</evidence>
<evidence type="ECO:0000256" key="4">
    <source>
        <dbReference type="ARBA" id="ARBA00022741"/>
    </source>
</evidence>
<sequence length="372" mass="41285">MTRDLLHEMDVLQKQMAELQQLVYQALVERKPASASNQQPQEITSASNIHESNHEPGSVFYSGQVHLNGDGLRWEPQERRMEQLLDMNTEKAAKILAALGNKQRLDILKAVMTEPLTGSELVERLNMGTTGQLYHHLKALLGADLLVQEHGGRYALPKHRSLPFLLLLSAAGDLLDTSDYLEMTETRNHAGMYFGTSQNFDIHQLLWAVVENSILEHTNGYGNQIGIFLHGDGSVTVTDNGRGIPVQALPNSSIPAVQSILTDVHRLNSSAHFLVPGAEKGISIAVVNALSQRLAVEIRRDGKVYRQEYRHGIPQTGLLTVRLTQDTGTSVTFKPEPELFGSTFEMNHIMERKKAIDADYPELTLTIGDIAE</sequence>
<proteinExistence type="inferred from homology"/>
<dbReference type="GO" id="GO:0005524">
    <property type="term" value="F:ATP binding"/>
    <property type="evidence" value="ECO:0007669"/>
    <property type="project" value="UniProtKB-KW"/>
</dbReference>
<evidence type="ECO:0000256" key="3">
    <source>
        <dbReference type="ARBA" id="ARBA00012895"/>
    </source>
</evidence>
<dbReference type="Proteomes" id="UP000076796">
    <property type="component" value="Unassembled WGS sequence"/>
</dbReference>
<dbReference type="GO" id="GO:0003677">
    <property type="term" value="F:DNA binding"/>
    <property type="evidence" value="ECO:0007669"/>
    <property type="project" value="UniProtKB-KW"/>
</dbReference>
<dbReference type="EC" id="5.6.2.2" evidence="3"/>